<dbReference type="RefSeq" id="WP_242659168.1">
    <property type="nucleotide sequence ID" value="NZ_FNKK01000002.1"/>
</dbReference>
<evidence type="ECO:0000259" key="2">
    <source>
        <dbReference type="Pfam" id="PF03713"/>
    </source>
</evidence>
<dbReference type="PROSITE" id="PS51257">
    <property type="entry name" value="PROKAR_LIPOPROTEIN"/>
    <property type="match status" value="1"/>
</dbReference>
<accession>A0A1H1CZE8</accession>
<dbReference type="Proteomes" id="UP000217103">
    <property type="component" value="Unassembled WGS sequence"/>
</dbReference>
<evidence type="ECO:0000256" key="1">
    <source>
        <dbReference type="SAM" id="SignalP"/>
    </source>
</evidence>
<dbReference type="PANTHER" id="PTHR36933">
    <property type="entry name" value="SLL0788 PROTEIN"/>
    <property type="match status" value="1"/>
</dbReference>
<organism evidence="3 4">
    <name type="scientific">Thermostaphylospora chromogena</name>
    <dbReference type="NCBI Taxonomy" id="35622"/>
    <lineage>
        <taxon>Bacteria</taxon>
        <taxon>Bacillati</taxon>
        <taxon>Actinomycetota</taxon>
        <taxon>Actinomycetes</taxon>
        <taxon>Streptosporangiales</taxon>
        <taxon>Thermomonosporaceae</taxon>
        <taxon>Thermostaphylospora</taxon>
    </lineage>
</organism>
<dbReference type="AlphaFoldDB" id="A0A1H1CZE8"/>
<evidence type="ECO:0000313" key="3">
    <source>
        <dbReference type="EMBL" id="SDQ68926.1"/>
    </source>
</evidence>
<feature type="domain" description="DUF305" evidence="2">
    <location>
        <begin position="62"/>
        <end position="206"/>
    </location>
</feature>
<dbReference type="Gene3D" id="1.20.1260.10">
    <property type="match status" value="1"/>
</dbReference>
<sequence length="209" mass="22338">MPINRAVLRKLVLSTATGIGALVLLTACGGAATTSAAPDHVGMPATPTASASTQAAAFNQADVMFAQMMIPHHRQAVEMAELAETRAADPEIKELAQKIKAAQDPEITTMRGWLTAWGAAEMPMDGDHSGHGMPGMMTKKDMARLKASKGGKFDRMFAQMMIEHHDGAIDMAKTELSQGTNPEAKDLAETIIAAQQGEIDQMKQILERL</sequence>
<keyword evidence="4" id="KW-1185">Reference proteome</keyword>
<keyword evidence="1" id="KW-0732">Signal</keyword>
<dbReference type="STRING" id="35622.SAMN04489764_1704"/>
<feature type="signal peptide" evidence="1">
    <location>
        <begin position="1"/>
        <end position="36"/>
    </location>
</feature>
<protein>
    <submittedName>
        <fullName evidence="3">Uncharacterized conserved protein, DUF305 family</fullName>
    </submittedName>
</protein>
<dbReference type="Pfam" id="PF03713">
    <property type="entry name" value="DUF305"/>
    <property type="match status" value="1"/>
</dbReference>
<reference evidence="3 4" key="1">
    <citation type="submission" date="2016-10" db="EMBL/GenBank/DDBJ databases">
        <authorList>
            <person name="de Groot N.N."/>
        </authorList>
    </citation>
    <scope>NUCLEOTIDE SEQUENCE [LARGE SCALE GENOMIC DNA]</scope>
    <source>
        <strain evidence="3 4">DSM 43794</strain>
    </source>
</reference>
<gene>
    <name evidence="3" type="ORF">SAMN04489764_1704</name>
</gene>
<name>A0A1H1CZE8_9ACTN</name>
<dbReference type="PANTHER" id="PTHR36933:SF1">
    <property type="entry name" value="SLL0788 PROTEIN"/>
    <property type="match status" value="1"/>
</dbReference>
<dbReference type="InterPro" id="IPR012347">
    <property type="entry name" value="Ferritin-like"/>
</dbReference>
<dbReference type="InterPro" id="IPR005183">
    <property type="entry name" value="DUF305_CopM-like"/>
</dbReference>
<dbReference type="EMBL" id="FNKK01000002">
    <property type="protein sequence ID" value="SDQ68926.1"/>
    <property type="molecule type" value="Genomic_DNA"/>
</dbReference>
<evidence type="ECO:0000313" key="4">
    <source>
        <dbReference type="Proteomes" id="UP000217103"/>
    </source>
</evidence>
<proteinExistence type="predicted"/>
<feature type="chain" id="PRO_5011713502" evidence="1">
    <location>
        <begin position="37"/>
        <end position="209"/>
    </location>
</feature>